<dbReference type="SUPFAM" id="SSF47095">
    <property type="entry name" value="HMG-box"/>
    <property type="match status" value="1"/>
</dbReference>
<name>A0A9N9CCX8_9GLOM</name>
<dbReference type="PANTHER" id="PTHR45789">
    <property type="entry name" value="FI18025P1"/>
    <property type="match status" value="1"/>
</dbReference>
<dbReference type="GO" id="GO:0000981">
    <property type="term" value="F:DNA-binding transcription factor activity, RNA polymerase II-specific"/>
    <property type="evidence" value="ECO:0007669"/>
    <property type="project" value="TreeGrafter"/>
</dbReference>
<evidence type="ECO:0000256" key="4">
    <source>
        <dbReference type="SAM" id="MobiDB-lite"/>
    </source>
</evidence>
<evidence type="ECO:0000256" key="2">
    <source>
        <dbReference type="ARBA" id="ARBA00023242"/>
    </source>
</evidence>
<reference evidence="6" key="1">
    <citation type="submission" date="2021-06" db="EMBL/GenBank/DDBJ databases">
        <authorList>
            <person name="Kallberg Y."/>
            <person name="Tangrot J."/>
            <person name="Rosling A."/>
        </authorList>
    </citation>
    <scope>NUCLEOTIDE SEQUENCE</scope>
    <source>
        <strain evidence="6">IN212</strain>
    </source>
</reference>
<keyword evidence="7" id="KW-1185">Reference proteome</keyword>
<dbReference type="InterPro" id="IPR036910">
    <property type="entry name" value="HMG_box_dom_sf"/>
</dbReference>
<proteinExistence type="predicted"/>
<dbReference type="PANTHER" id="PTHR45789:SF2">
    <property type="entry name" value="FI18025P1"/>
    <property type="match status" value="1"/>
</dbReference>
<dbReference type="GO" id="GO:0000978">
    <property type="term" value="F:RNA polymerase II cis-regulatory region sequence-specific DNA binding"/>
    <property type="evidence" value="ECO:0007669"/>
    <property type="project" value="TreeGrafter"/>
</dbReference>
<dbReference type="OrthoDB" id="6247875at2759"/>
<evidence type="ECO:0000256" key="3">
    <source>
        <dbReference type="PROSITE-ProRule" id="PRU00267"/>
    </source>
</evidence>
<feature type="non-terminal residue" evidence="6">
    <location>
        <position position="308"/>
    </location>
</feature>
<dbReference type="PROSITE" id="PS50118">
    <property type="entry name" value="HMG_BOX_2"/>
    <property type="match status" value="1"/>
</dbReference>
<sequence length="308" mass="35763">MPKTKLVSVKTIKLQRRKNIHYFETTEFKEKLKLSIENNFPGFFSNRNDLNFNHAIEQLLAPCKKTRKNQERTPKPPNAFILYRKDIQSEIKEENPNINLVQISKIIAERWANAPDETKNRYTILAALCDRVHRDIFTDDKVMSESKESGKKEPNMKSVETLKPWSPQSSPNEKIFLLNSAIPQENYESVDMLQEEQFATESQYLNPNIRLSDTFPVNEQIETNHLIYLNYEIQSTENLPFGSSENIIMGTTLPQDFNSYSIATLNPNSLILDTTLAFCSLEPTYEQLRNIFELNNLDNSNYLNNLDN</sequence>
<keyword evidence="2 3" id="KW-0539">Nucleus</keyword>
<dbReference type="Gene3D" id="1.10.30.10">
    <property type="entry name" value="High mobility group box domain"/>
    <property type="match status" value="1"/>
</dbReference>
<evidence type="ECO:0000313" key="7">
    <source>
        <dbReference type="Proteomes" id="UP000789396"/>
    </source>
</evidence>
<gene>
    <name evidence="6" type="ORF">RFULGI_LOCUS6466</name>
</gene>
<evidence type="ECO:0000256" key="1">
    <source>
        <dbReference type="ARBA" id="ARBA00023125"/>
    </source>
</evidence>
<dbReference type="GO" id="GO:0005634">
    <property type="term" value="C:nucleus"/>
    <property type="evidence" value="ECO:0007669"/>
    <property type="project" value="UniProtKB-UniRule"/>
</dbReference>
<protein>
    <submittedName>
        <fullName evidence="6">15171_t:CDS:1</fullName>
    </submittedName>
</protein>
<dbReference type="SMART" id="SM00398">
    <property type="entry name" value="HMG"/>
    <property type="match status" value="1"/>
</dbReference>
<evidence type="ECO:0000313" key="6">
    <source>
        <dbReference type="EMBL" id="CAG8597343.1"/>
    </source>
</evidence>
<dbReference type="InterPro" id="IPR009071">
    <property type="entry name" value="HMG_box_dom"/>
</dbReference>
<feature type="region of interest" description="Disordered" evidence="4">
    <location>
        <begin position="143"/>
        <end position="167"/>
    </location>
</feature>
<dbReference type="AlphaFoldDB" id="A0A9N9CCX8"/>
<dbReference type="InterPro" id="IPR051356">
    <property type="entry name" value="SOX/SOX-like_TF"/>
</dbReference>
<dbReference type="EMBL" id="CAJVPZ010008377">
    <property type="protein sequence ID" value="CAG8597343.1"/>
    <property type="molecule type" value="Genomic_DNA"/>
</dbReference>
<organism evidence="6 7">
    <name type="scientific">Racocetra fulgida</name>
    <dbReference type="NCBI Taxonomy" id="60492"/>
    <lineage>
        <taxon>Eukaryota</taxon>
        <taxon>Fungi</taxon>
        <taxon>Fungi incertae sedis</taxon>
        <taxon>Mucoromycota</taxon>
        <taxon>Glomeromycotina</taxon>
        <taxon>Glomeromycetes</taxon>
        <taxon>Diversisporales</taxon>
        <taxon>Gigasporaceae</taxon>
        <taxon>Racocetra</taxon>
    </lineage>
</organism>
<feature type="compositionally biased region" description="Basic and acidic residues" evidence="4">
    <location>
        <begin position="143"/>
        <end position="155"/>
    </location>
</feature>
<comment type="caution">
    <text evidence="6">The sequence shown here is derived from an EMBL/GenBank/DDBJ whole genome shotgun (WGS) entry which is preliminary data.</text>
</comment>
<keyword evidence="1 3" id="KW-0238">DNA-binding</keyword>
<feature type="domain" description="HMG box" evidence="5">
    <location>
        <begin position="73"/>
        <end position="141"/>
    </location>
</feature>
<accession>A0A9N9CCX8</accession>
<dbReference type="CDD" id="cd01389">
    <property type="entry name" value="HMG-box_ROX1-like"/>
    <property type="match status" value="1"/>
</dbReference>
<feature type="DNA-binding region" description="HMG box" evidence="3">
    <location>
        <begin position="73"/>
        <end position="141"/>
    </location>
</feature>
<evidence type="ECO:0000259" key="5">
    <source>
        <dbReference type="PROSITE" id="PS50118"/>
    </source>
</evidence>
<dbReference type="Pfam" id="PF00505">
    <property type="entry name" value="HMG_box"/>
    <property type="match status" value="1"/>
</dbReference>
<dbReference type="Proteomes" id="UP000789396">
    <property type="component" value="Unassembled WGS sequence"/>
</dbReference>